<keyword evidence="2" id="KW-1185">Reference proteome</keyword>
<comment type="caution">
    <text evidence="1">The sequence shown here is derived from an EMBL/GenBank/DDBJ whole genome shotgun (WGS) entry which is preliminary data.</text>
</comment>
<evidence type="ECO:0000313" key="2">
    <source>
        <dbReference type="Proteomes" id="UP001239994"/>
    </source>
</evidence>
<accession>A0AAD8ZEQ2</accession>
<gene>
    <name evidence="1" type="ORF">P4O66_008060</name>
</gene>
<reference evidence="1" key="1">
    <citation type="submission" date="2023-03" db="EMBL/GenBank/DDBJ databases">
        <title>Electrophorus voltai genome.</title>
        <authorList>
            <person name="Bian C."/>
        </authorList>
    </citation>
    <scope>NUCLEOTIDE SEQUENCE</scope>
    <source>
        <strain evidence="1">CB-2022</strain>
        <tissue evidence="1">Muscle</tissue>
    </source>
</reference>
<dbReference type="InterPro" id="IPR043253">
    <property type="entry name" value="NmS"/>
</dbReference>
<dbReference type="EMBL" id="JAROKS010000013">
    <property type="protein sequence ID" value="KAK1797692.1"/>
    <property type="molecule type" value="Genomic_DNA"/>
</dbReference>
<protein>
    <submittedName>
        <fullName evidence="1">Uncharacterized protein</fullName>
    </submittedName>
</protein>
<sequence>MGDTFFRQLYVLYIVIWCITSFYLKTVESYPLSDCEVDGDYNQGSDLQSTLCGLIWRDHNQVKVICSVFEQIQNVFKRFLFHYSKAQNSLGSVERESHFVHPLMRLSPKFTQRRKKQQASSVGLVPFSISLYHLKNRCIHNRLTIIDYNDVKIEAEGDMQSLRQTRLR</sequence>
<dbReference type="AlphaFoldDB" id="A0AAD8ZEQ2"/>
<evidence type="ECO:0000313" key="1">
    <source>
        <dbReference type="EMBL" id="KAK1797692.1"/>
    </source>
</evidence>
<name>A0AAD8ZEQ2_9TELE</name>
<dbReference type="Proteomes" id="UP001239994">
    <property type="component" value="Unassembled WGS sequence"/>
</dbReference>
<organism evidence="1 2">
    <name type="scientific">Electrophorus voltai</name>
    <dbReference type="NCBI Taxonomy" id="2609070"/>
    <lineage>
        <taxon>Eukaryota</taxon>
        <taxon>Metazoa</taxon>
        <taxon>Chordata</taxon>
        <taxon>Craniata</taxon>
        <taxon>Vertebrata</taxon>
        <taxon>Euteleostomi</taxon>
        <taxon>Actinopterygii</taxon>
        <taxon>Neopterygii</taxon>
        <taxon>Teleostei</taxon>
        <taxon>Ostariophysi</taxon>
        <taxon>Gymnotiformes</taxon>
        <taxon>Gymnotoidei</taxon>
        <taxon>Gymnotidae</taxon>
        <taxon>Electrophorus</taxon>
    </lineage>
</organism>
<dbReference type="PANTHER" id="PTHR32414">
    <property type="entry name" value="NEUROMEDIN-S"/>
    <property type="match status" value="1"/>
</dbReference>
<dbReference type="PANTHER" id="PTHR32414:SF2">
    <property type="entry name" value="NEUROMEDIN-S"/>
    <property type="match status" value="1"/>
</dbReference>
<proteinExistence type="predicted"/>